<dbReference type="EMBL" id="LOHZ01000020">
    <property type="protein sequence ID" value="KYO67820.1"/>
    <property type="molecule type" value="Genomic_DNA"/>
</dbReference>
<organism evidence="10 11">
    <name type="scientific">Thermovenabulum gondwanense</name>
    <dbReference type="NCBI Taxonomy" id="520767"/>
    <lineage>
        <taxon>Bacteria</taxon>
        <taxon>Bacillati</taxon>
        <taxon>Bacillota</taxon>
        <taxon>Clostridia</taxon>
        <taxon>Thermosediminibacterales</taxon>
        <taxon>Thermosediminibacteraceae</taxon>
        <taxon>Thermovenabulum</taxon>
    </lineage>
</organism>
<evidence type="ECO:0000256" key="6">
    <source>
        <dbReference type="ARBA" id="ARBA00022691"/>
    </source>
</evidence>
<evidence type="ECO:0000256" key="3">
    <source>
        <dbReference type="ARBA" id="ARBA00022552"/>
    </source>
</evidence>
<gene>
    <name evidence="10" type="primary">rlmI</name>
    <name evidence="10" type="ORF">ATZ99_04600</name>
</gene>
<dbReference type="Proteomes" id="UP000075737">
    <property type="component" value="Unassembled WGS sequence"/>
</dbReference>
<dbReference type="AlphaFoldDB" id="A0A161PWD0"/>
<dbReference type="InterPro" id="IPR041532">
    <property type="entry name" value="RlmI-like_PUA"/>
</dbReference>
<dbReference type="OrthoDB" id="9805492at2"/>
<dbReference type="PROSITE" id="PS50890">
    <property type="entry name" value="PUA"/>
    <property type="match status" value="1"/>
</dbReference>
<dbReference type="InterPro" id="IPR019614">
    <property type="entry name" value="SAM-dep_methyl-trfase"/>
</dbReference>
<dbReference type="PANTHER" id="PTHR42873">
    <property type="entry name" value="RIBOSOMAL RNA LARGE SUBUNIT METHYLTRANSFERASE"/>
    <property type="match status" value="1"/>
</dbReference>
<dbReference type="SUPFAM" id="SSF88697">
    <property type="entry name" value="PUA domain-like"/>
    <property type="match status" value="1"/>
</dbReference>
<dbReference type="Pfam" id="PF17785">
    <property type="entry name" value="PUA_3"/>
    <property type="match status" value="1"/>
</dbReference>
<evidence type="ECO:0000256" key="4">
    <source>
        <dbReference type="ARBA" id="ARBA00022603"/>
    </source>
</evidence>
<dbReference type="GO" id="GO:0003723">
    <property type="term" value="F:RNA binding"/>
    <property type="evidence" value="ECO:0007669"/>
    <property type="project" value="UniProtKB-KW"/>
</dbReference>
<evidence type="ECO:0000256" key="7">
    <source>
        <dbReference type="ARBA" id="ARBA00022884"/>
    </source>
</evidence>
<proteinExistence type="inferred from homology"/>
<dbReference type="GO" id="GO:0008168">
    <property type="term" value="F:methyltransferase activity"/>
    <property type="evidence" value="ECO:0007669"/>
    <property type="project" value="UniProtKB-KW"/>
</dbReference>
<dbReference type="PANTHER" id="PTHR42873:SF1">
    <property type="entry name" value="S-ADENOSYLMETHIONINE-DEPENDENT METHYLTRANSFERASE DOMAIN-CONTAINING PROTEIN"/>
    <property type="match status" value="1"/>
</dbReference>
<keyword evidence="7" id="KW-0694">RNA-binding</keyword>
<keyword evidence="4 10" id="KW-0489">Methyltransferase</keyword>
<evidence type="ECO:0000313" key="11">
    <source>
        <dbReference type="Proteomes" id="UP000075737"/>
    </source>
</evidence>
<dbReference type="SMART" id="SM00359">
    <property type="entry name" value="PUA"/>
    <property type="match status" value="1"/>
</dbReference>
<comment type="caution">
    <text evidence="10">The sequence shown here is derived from an EMBL/GenBank/DDBJ whole genome shotgun (WGS) entry which is preliminary data.</text>
</comment>
<protein>
    <submittedName>
        <fullName evidence="10">Ribosomal RNA large subunit methyltransferase I</fullName>
        <ecNumber evidence="10">2.1.1.191</ecNumber>
    </submittedName>
</protein>
<name>A0A161PWD0_9FIRM</name>
<dbReference type="CDD" id="cd02440">
    <property type="entry name" value="AdoMet_MTases"/>
    <property type="match status" value="1"/>
</dbReference>
<dbReference type="Pfam" id="PF10672">
    <property type="entry name" value="Methyltrans_SAM"/>
    <property type="match status" value="1"/>
</dbReference>
<comment type="similarity">
    <text evidence="8">Belongs to the methyltransferase superfamily. RlmI family.</text>
</comment>
<feature type="domain" description="PUA" evidence="9">
    <location>
        <begin position="2"/>
        <end position="87"/>
    </location>
</feature>
<dbReference type="EC" id="2.1.1.191" evidence="10"/>
<sequence length="390" mass="44884">MAKVILKGKKNERIEKGHPWVYSTEILNIKGNYKPGDIVEVYLENGKFLGKGYINPKSQITVRFLTKNKDEDIDREFFKNRIIKALNYRKQLNYGESYRLIYAEADFLPALIVDKFNNTLVIQTLSLGMEKYKNIIVDILVELLSPKCIYERNDAPVRELEGLELKKGVLYGELPEKIIIEENDIQYYVDVVEGQKTGFFFDQRENRKAIEPFVKGREILECFCYTGSFALNAAKYGANNILAYDYSDDAISLARENAKLNGMQDIIKFEVGNAFDILRKFYNDKKKFDVVILDPPAFVKNKKALEGALRGYKEINLRGMKLLKPGGFLITSSCSHHVNDELFFNILMSAAYDAKVTVRIIEKRSQAKDHPVLAASEETSYLKFYILEIY</sequence>
<dbReference type="GO" id="GO:0005737">
    <property type="term" value="C:cytoplasm"/>
    <property type="evidence" value="ECO:0007669"/>
    <property type="project" value="UniProtKB-SubCell"/>
</dbReference>
<evidence type="ECO:0000259" key="9">
    <source>
        <dbReference type="SMART" id="SM00359"/>
    </source>
</evidence>
<keyword evidence="6" id="KW-0949">S-adenosyl-L-methionine</keyword>
<dbReference type="RefSeq" id="WP_068747633.1">
    <property type="nucleotide sequence ID" value="NZ_LOHZ01000020.1"/>
</dbReference>
<evidence type="ECO:0000256" key="2">
    <source>
        <dbReference type="ARBA" id="ARBA00022490"/>
    </source>
</evidence>
<dbReference type="CDD" id="cd21153">
    <property type="entry name" value="PUA_RlmI"/>
    <property type="match status" value="1"/>
</dbReference>
<dbReference type="GO" id="GO:0032259">
    <property type="term" value="P:methylation"/>
    <property type="evidence" value="ECO:0007669"/>
    <property type="project" value="UniProtKB-KW"/>
</dbReference>
<dbReference type="Gene3D" id="3.40.50.150">
    <property type="entry name" value="Vaccinia Virus protein VP39"/>
    <property type="match status" value="1"/>
</dbReference>
<keyword evidence="3" id="KW-0698">rRNA processing</keyword>
<dbReference type="CDD" id="cd11572">
    <property type="entry name" value="RlmI_M_like"/>
    <property type="match status" value="1"/>
</dbReference>
<dbReference type="InterPro" id="IPR002478">
    <property type="entry name" value="PUA"/>
</dbReference>
<dbReference type="InterPro" id="IPR036974">
    <property type="entry name" value="PUA_sf"/>
</dbReference>
<dbReference type="GO" id="GO:0006364">
    <property type="term" value="P:rRNA processing"/>
    <property type="evidence" value="ECO:0007669"/>
    <property type="project" value="UniProtKB-KW"/>
</dbReference>
<dbReference type="SUPFAM" id="SSF53335">
    <property type="entry name" value="S-adenosyl-L-methionine-dependent methyltransferases"/>
    <property type="match status" value="1"/>
</dbReference>
<comment type="subcellular location">
    <subcellularLocation>
        <location evidence="1">Cytoplasm</location>
    </subcellularLocation>
</comment>
<evidence type="ECO:0000256" key="1">
    <source>
        <dbReference type="ARBA" id="ARBA00004496"/>
    </source>
</evidence>
<keyword evidence="11" id="KW-1185">Reference proteome</keyword>
<keyword evidence="2" id="KW-0963">Cytoplasm</keyword>
<evidence type="ECO:0000256" key="5">
    <source>
        <dbReference type="ARBA" id="ARBA00022679"/>
    </source>
</evidence>
<dbReference type="InterPro" id="IPR029063">
    <property type="entry name" value="SAM-dependent_MTases_sf"/>
</dbReference>
<dbReference type="PATRIC" id="fig|520767.4.peg.470"/>
<accession>A0A161PWD0</accession>
<dbReference type="Gene3D" id="2.30.130.10">
    <property type="entry name" value="PUA domain"/>
    <property type="match status" value="1"/>
</dbReference>
<evidence type="ECO:0000256" key="8">
    <source>
        <dbReference type="ARBA" id="ARBA00038091"/>
    </source>
</evidence>
<dbReference type="Gene3D" id="3.30.750.80">
    <property type="entry name" value="RNA methyltransferase domain (HRMD) like"/>
    <property type="match status" value="1"/>
</dbReference>
<reference evidence="10 11" key="1">
    <citation type="submission" date="2015-12" db="EMBL/GenBank/DDBJ databases">
        <title>Draft genome of Thermovenabulum gondwanense isolated from a red thermophilic microbial mat colonisisng an outflow channel of a bore well.</title>
        <authorList>
            <person name="Patel B.K."/>
        </authorList>
    </citation>
    <scope>NUCLEOTIDE SEQUENCE [LARGE SCALE GENOMIC DNA]</scope>
    <source>
        <strain evidence="10 11">R270</strain>
    </source>
</reference>
<keyword evidence="5 10" id="KW-0808">Transferase</keyword>
<dbReference type="STRING" id="520767.ATZ99_04600"/>
<dbReference type="InterPro" id="IPR015947">
    <property type="entry name" value="PUA-like_sf"/>
</dbReference>
<evidence type="ECO:0000313" key="10">
    <source>
        <dbReference type="EMBL" id="KYO67820.1"/>
    </source>
</evidence>